<proteinExistence type="predicted"/>
<feature type="non-terminal residue" evidence="1">
    <location>
        <position position="1"/>
    </location>
</feature>
<comment type="caution">
    <text evidence="1">The sequence shown here is derived from an EMBL/GenBank/DDBJ whole genome shotgun (WGS) entry which is preliminary data.</text>
</comment>
<dbReference type="Pfam" id="PF03592">
    <property type="entry name" value="Terminase_2"/>
    <property type="match status" value="1"/>
</dbReference>
<accession>A0A0F9A4J4</accession>
<gene>
    <name evidence="1" type="ORF">LCGC14_2957610</name>
</gene>
<reference evidence="1" key="1">
    <citation type="journal article" date="2015" name="Nature">
        <title>Complex archaea that bridge the gap between prokaryotes and eukaryotes.</title>
        <authorList>
            <person name="Spang A."/>
            <person name="Saw J.H."/>
            <person name="Jorgensen S.L."/>
            <person name="Zaremba-Niedzwiedzka K."/>
            <person name="Martijn J."/>
            <person name="Lind A.E."/>
            <person name="van Eijk R."/>
            <person name="Schleper C."/>
            <person name="Guy L."/>
            <person name="Ettema T.J."/>
        </authorList>
    </citation>
    <scope>NUCLEOTIDE SEQUENCE</scope>
</reference>
<name>A0A0F9A4J4_9ZZZZ</name>
<dbReference type="InterPro" id="IPR005335">
    <property type="entry name" value="Terminase_ssu"/>
</dbReference>
<evidence type="ECO:0000313" key="1">
    <source>
        <dbReference type="EMBL" id="KKK67086.1"/>
    </source>
</evidence>
<dbReference type="AlphaFoldDB" id="A0A0F9A4J4"/>
<sequence length="184" mass="20551">IRKIMPAPHLLNERYRKAVVHFLNGMTKGAALREAGFSADTSSNPGVIFNRPEVRAEIERRQHIMSSKAGVDADWIIERLKLIADADLADMLLVNEEGQGKIDLNRLTPALRAALGSFKSEGYGSNVFKMDVKLSDKLKALEMLGRHLGLFQDKLELNAEKTLVELLEAGRERARERNKEDAAT</sequence>
<dbReference type="EMBL" id="LAZR01059777">
    <property type="protein sequence ID" value="KKK67086.1"/>
    <property type="molecule type" value="Genomic_DNA"/>
</dbReference>
<protein>
    <recommendedName>
        <fullName evidence="2">Terminase small subunit</fullName>
    </recommendedName>
</protein>
<organism evidence="1">
    <name type="scientific">marine sediment metagenome</name>
    <dbReference type="NCBI Taxonomy" id="412755"/>
    <lineage>
        <taxon>unclassified sequences</taxon>
        <taxon>metagenomes</taxon>
        <taxon>ecological metagenomes</taxon>
    </lineage>
</organism>
<dbReference type="GO" id="GO:0051276">
    <property type="term" value="P:chromosome organization"/>
    <property type="evidence" value="ECO:0007669"/>
    <property type="project" value="InterPro"/>
</dbReference>
<evidence type="ECO:0008006" key="2">
    <source>
        <dbReference type="Google" id="ProtNLM"/>
    </source>
</evidence>